<feature type="signal peptide" evidence="3">
    <location>
        <begin position="1"/>
        <end position="20"/>
    </location>
</feature>
<dbReference type="GO" id="GO:0070062">
    <property type="term" value="C:extracellular exosome"/>
    <property type="evidence" value="ECO:0007669"/>
    <property type="project" value="TreeGrafter"/>
</dbReference>
<dbReference type="InterPro" id="IPR002048">
    <property type="entry name" value="EF_hand_dom"/>
</dbReference>
<dbReference type="OrthoDB" id="289247at2759"/>
<dbReference type="InterPro" id="IPR040250">
    <property type="entry name" value="Nucleobindin"/>
</dbReference>
<comment type="caution">
    <text evidence="5">The sequence shown here is derived from an EMBL/GenBank/DDBJ whole genome shotgun (WGS) entry which is preliminary data.</text>
</comment>
<evidence type="ECO:0000313" key="6">
    <source>
        <dbReference type="Proteomes" id="UP000002748"/>
    </source>
</evidence>
<evidence type="ECO:0000313" key="5">
    <source>
        <dbReference type="EMBL" id="EJT47114.1"/>
    </source>
</evidence>
<dbReference type="HOGENOM" id="CLU_060583_0_0_1"/>
<dbReference type="PROSITE" id="PS50222">
    <property type="entry name" value="EF_HAND_2"/>
    <property type="match status" value="1"/>
</dbReference>
<evidence type="ECO:0000256" key="1">
    <source>
        <dbReference type="ARBA" id="ARBA00022729"/>
    </source>
</evidence>
<protein>
    <recommendedName>
        <fullName evidence="4">EF-hand domain-containing protein</fullName>
    </recommendedName>
</protein>
<gene>
    <name evidence="5" type="ORF">A1Q1_04107</name>
</gene>
<organism evidence="5 6">
    <name type="scientific">Trichosporon asahii var. asahii (strain ATCC 90039 / CBS 2479 / JCM 2466 / KCTC 7840 / NBRC 103889/ NCYC 2677 / UAMH 7654)</name>
    <name type="common">Yeast</name>
    <dbReference type="NCBI Taxonomy" id="1186058"/>
    <lineage>
        <taxon>Eukaryota</taxon>
        <taxon>Fungi</taxon>
        <taxon>Dikarya</taxon>
        <taxon>Basidiomycota</taxon>
        <taxon>Agaricomycotina</taxon>
        <taxon>Tremellomycetes</taxon>
        <taxon>Trichosporonales</taxon>
        <taxon>Trichosporonaceae</taxon>
        <taxon>Trichosporon</taxon>
    </lineage>
</organism>
<dbReference type="Proteomes" id="UP000002748">
    <property type="component" value="Unassembled WGS sequence"/>
</dbReference>
<dbReference type="SUPFAM" id="SSF47473">
    <property type="entry name" value="EF-hand"/>
    <property type="match status" value="1"/>
</dbReference>
<dbReference type="PANTHER" id="PTHR19237:SF20">
    <property type="entry name" value="NUCLEOBINDIN 1"/>
    <property type="match status" value="1"/>
</dbReference>
<dbReference type="GO" id="GO:0005793">
    <property type="term" value="C:endoplasmic reticulum-Golgi intermediate compartment"/>
    <property type="evidence" value="ECO:0007669"/>
    <property type="project" value="TreeGrafter"/>
</dbReference>
<dbReference type="GO" id="GO:0005509">
    <property type="term" value="F:calcium ion binding"/>
    <property type="evidence" value="ECO:0007669"/>
    <property type="project" value="InterPro"/>
</dbReference>
<dbReference type="EMBL" id="ALBS01000262">
    <property type="protein sequence ID" value="EJT47114.1"/>
    <property type="molecule type" value="Genomic_DNA"/>
</dbReference>
<feature type="compositionally biased region" description="Basic and acidic residues" evidence="2">
    <location>
        <begin position="206"/>
        <end position="224"/>
    </location>
</feature>
<evidence type="ECO:0000256" key="2">
    <source>
        <dbReference type="SAM" id="MobiDB-lite"/>
    </source>
</evidence>
<accession>J6ERI2</accession>
<feature type="domain" description="EF-hand" evidence="4">
    <location>
        <begin position="87"/>
        <end position="122"/>
    </location>
</feature>
<dbReference type="PANTHER" id="PTHR19237">
    <property type="entry name" value="NUCLEOBINDIN"/>
    <property type="match status" value="1"/>
</dbReference>
<feature type="compositionally biased region" description="Basic and acidic residues" evidence="2">
    <location>
        <begin position="254"/>
        <end position="265"/>
    </location>
</feature>
<reference evidence="5 6" key="1">
    <citation type="journal article" date="2012" name="Eukaryot. Cell">
        <title>Draft genome sequence of CBS 2479, the standard type strain of Trichosporon asahii.</title>
        <authorList>
            <person name="Yang R.Y."/>
            <person name="Li H.T."/>
            <person name="Zhu H."/>
            <person name="Zhou G.P."/>
            <person name="Wang M."/>
            <person name="Wang L."/>
        </authorList>
    </citation>
    <scope>NUCLEOTIDE SEQUENCE [LARGE SCALE GENOMIC DNA]</scope>
    <source>
        <strain evidence="6">ATCC 90039 / CBS 2479 / JCM 2466 / KCTC 7840 / NCYC 2677 / UAMH 7654</strain>
    </source>
</reference>
<dbReference type="Gene3D" id="1.10.238.10">
    <property type="entry name" value="EF-hand"/>
    <property type="match status" value="1"/>
</dbReference>
<dbReference type="KEGG" id="tasa:A1Q1_04107"/>
<evidence type="ECO:0000259" key="4">
    <source>
        <dbReference type="PROSITE" id="PS50222"/>
    </source>
</evidence>
<dbReference type="GeneID" id="25987620"/>
<dbReference type="RefSeq" id="XP_014177959.1">
    <property type="nucleotide sequence ID" value="XM_014322484.1"/>
</dbReference>
<sequence>MAFIAPLLLATMALAHGGHGHDGNDPHAAAANDDSLGYAQRHFDLPAFFKLHDLDSDGFWTTEEIAALYGLRHHSVTGEEKKIPEGLEEQIVSAVLAKLDKNGDSKISLKEYVAGGVDGLPTIGDFKHLGHHYDEESEYFLHHEELYHNTPETQTDESYTHPEDIEHFKYHEKIEAEEDARERLFEGLAPDADLDQDHAAQDPLDAHAHAAGDGPKPDSDEQKAHRLVKGKLGAGSPNRLIAEAAGGRPKHRHSDAERARKDAPWKYRMRAGLRSDEF</sequence>
<evidence type="ECO:0000256" key="3">
    <source>
        <dbReference type="SAM" id="SignalP"/>
    </source>
</evidence>
<dbReference type="VEuPathDB" id="FungiDB:A1Q1_04107"/>
<proteinExistence type="predicted"/>
<keyword evidence="1 3" id="KW-0732">Signal</keyword>
<feature type="chain" id="PRO_5003787162" description="EF-hand domain-containing protein" evidence="3">
    <location>
        <begin position="21"/>
        <end position="278"/>
    </location>
</feature>
<dbReference type="AlphaFoldDB" id="J6ERI2"/>
<feature type="region of interest" description="Disordered" evidence="2">
    <location>
        <begin position="206"/>
        <end position="265"/>
    </location>
</feature>
<dbReference type="InterPro" id="IPR011992">
    <property type="entry name" value="EF-hand-dom_pair"/>
</dbReference>
<name>J6ERI2_TRIAS</name>